<dbReference type="PANTHER" id="PTHR48446:SF1">
    <property type="entry name" value="DNA-DIRECTED RNA POLYMERASE SUBUNIT BETA' N-TERMINAL SECTION"/>
    <property type="match status" value="1"/>
</dbReference>
<comment type="caution">
    <text evidence="8">The sequence shown here is derived from an EMBL/GenBank/DDBJ whole genome shotgun (WGS) entry which is preliminary data.</text>
</comment>
<gene>
    <name evidence="8" type="ORF">TSOC_011275</name>
</gene>
<accession>A0A2J7ZR22</accession>
<evidence type="ECO:0000256" key="2">
    <source>
        <dbReference type="ARBA" id="ARBA00022478"/>
    </source>
</evidence>
<dbReference type="Gene3D" id="4.10.860.120">
    <property type="entry name" value="RNA polymerase II, clamp domain"/>
    <property type="match status" value="1"/>
</dbReference>
<evidence type="ECO:0000256" key="3">
    <source>
        <dbReference type="ARBA" id="ARBA00022679"/>
    </source>
</evidence>
<dbReference type="InterPro" id="IPR044893">
    <property type="entry name" value="RNA_pol_Rpb1_clamp_domain"/>
</dbReference>
<evidence type="ECO:0000313" key="9">
    <source>
        <dbReference type="Proteomes" id="UP000236333"/>
    </source>
</evidence>
<dbReference type="EC" id="2.7.7.6" evidence="1"/>
<protein>
    <recommendedName>
        <fullName evidence="1">DNA-directed RNA polymerase</fullName>
        <ecNumber evidence="1">2.7.7.6</ecNumber>
    </recommendedName>
</protein>
<keyword evidence="2" id="KW-0240">DNA-directed RNA polymerase</keyword>
<dbReference type="GO" id="GO:0000428">
    <property type="term" value="C:DNA-directed RNA polymerase complex"/>
    <property type="evidence" value="ECO:0007669"/>
    <property type="project" value="UniProtKB-KW"/>
</dbReference>
<evidence type="ECO:0000256" key="1">
    <source>
        <dbReference type="ARBA" id="ARBA00012418"/>
    </source>
</evidence>
<keyword evidence="7" id="KW-0804">Transcription</keyword>
<dbReference type="EMBL" id="PGGS01000606">
    <property type="protein sequence ID" value="PNH02723.1"/>
    <property type="molecule type" value="Genomic_DNA"/>
</dbReference>
<evidence type="ECO:0000256" key="7">
    <source>
        <dbReference type="ARBA" id="ARBA00023163"/>
    </source>
</evidence>
<keyword evidence="4" id="KW-0548">Nucleotidyltransferase</keyword>
<keyword evidence="5" id="KW-0479">Metal-binding</keyword>
<name>A0A2J7ZR22_9CHLO</name>
<organism evidence="8 9">
    <name type="scientific">Tetrabaena socialis</name>
    <dbReference type="NCBI Taxonomy" id="47790"/>
    <lineage>
        <taxon>Eukaryota</taxon>
        <taxon>Viridiplantae</taxon>
        <taxon>Chlorophyta</taxon>
        <taxon>core chlorophytes</taxon>
        <taxon>Chlorophyceae</taxon>
        <taxon>CS clade</taxon>
        <taxon>Chlamydomonadales</taxon>
        <taxon>Tetrabaenaceae</taxon>
        <taxon>Tetrabaena</taxon>
    </lineage>
</organism>
<dbReference type="GO" id="GO:0046872">
    <property type="term" value="F:metal ion binding"/>
    <property type="evidence" value="ECO:0007669"/>
    <property type="project" value="UniProtKB-KW"/>
</dbReference>
<evidence type="ECO:0000256" key="4">
    <source>
        <dbReference type="ARBA" id="ARBA00022695"/>
    </source>
</evidence>
<reference evidence="8 9" key="1">
    <citation type="journal article" date="2017" name="Mol. Biol. Evol.">
        <title>The 4-celled Tetrabaena socialis nuclear genome reveals the essential components for genetic control of cell number at the origin of multicellularity in the volvocine lineage.</title>
        <authorList>
            <person name="Featherston J."/>
            <person name="Arakaki Y."/>
            <person name="Hanschen E.R."/>
            <person name="Ferris P.J."/>
            <person name="Michod R.E."/>
            <person name="Olson B.J.S.C."/>
            <person name="Nozaki H."/>
            <person name="Durand P.M."/>
        </authorList>
    </citation>
    <scope>NUCLEOTIDE SEQUENCE [LARGE SCALE GENOMIC DNA]</scope>
    <source>
        <strain evidence="8 9">NIES-571</strain>
    </source>
</reference>
<dbReference type="AlphaFoldDB" id="A0A2J7ZR22"/>
<dbReference type="SUPFAM" id="SSF64484">
    <property type="entry name" value="beta and beta-prime subunits of DNA dependent RNA-polymerase"/>
    <property type="match status" value="1"/>
</dbReference>
<keyword evidence="3" id="KW-0808">Transferase</keyword>
<sequence length="93" mass="10388">MFKPLIEVNLRDTFVEYKKNGVRVRKPVPNGLYDSRMGPADAVSTCGTCHKIGTACPGHYGYVALAKYREVDQTTSILQYREVDQTTPIPGPR</sequence>
<dbReference type="InterPro" id="IPR015700">
    <property type="entry name" value="RPC1"/>
</dbReference>
<keyword evidence="6" id="KW-0862">Zinc</keyword>
<proteinExistence type="predicted"/>
<dbReference type="OrthoDB" id="2603377at2759"/>
<dbReference type="PANTHER" id="PTHR48446">
    <property type="entry name" value="DNA-DIRECTED RNA POLYMERASE SUBUNIT BETA' N-TERMINAL SECTION"/>
    <property type="match status" value="1"/>
</dbReference>
<keyword evidence="9" id="KW-1185">Reference proteome</keyword>
<dbReference type="Proteomes" id="UP000236333">
    <property type="component" value="Unassembled WGS sequence"/>
</dbReference>
<evidence type="ECO:0000256" key="5">
    <source>
        <dbReference type="ARBA" id="ARBA00022723"/>
    </source>
</evidence>
<dbReference type="GO" id="GO:0003899">
    <property type="term" value="F:DNA-directed RNA polymerase activity"/>
    <property type="evidence" value="ECO:0007669"/>
    <property type="project" value="UniProtKB-EC"/>
</dbReference>
<evidence type="ECO:0000256" key="6">
    <source>
        <dbReference type="ARBA" id="ARBA00022833"/>
    </source>
</evidence>
<evidence type="ECO:0000313" key="8">
    <source>
        <dbReference type="EMBL" id="PNH02723.1"/>
    </source>
</evidence>